<gene>
    <name evidence="2" type="ORF">GCM10022409_36090</name>
</gene>
<dbReference type="RefSeq" id="WP_345057284.1">
    <property type="nucleotide sequence ID" value="NZ_BAABDK010000029.1"/>
</dbReference>
<dbReference type="Proteomes" id="UP001501469">
    <property type="component" value="Unassembled WGS sequence"/>
</dbReference>
<comment type="caution">
    <text evidence="2">The sequence shown here is derived from an EMBL/GenBank/DDBJ whole genome shotgun (WGS) entry which is preliminary data.</text>
</comment>
<evidence type="ECO:0000313" key="3">
    <source>
        <dbReference type="Proteomes" id="UP001501469"/>
    </source>
</evidence>
<dbReference type="Pfam" id="PF13715">
    <property type="entry name" value="CarbopepD_reg_2"/>
    <property type="match status" value="1"/>
</dbReference>
<keyword evidence="1" id="KW-0732">Signal</keyword>
<name>A0ABP7ULR7_9BACT</name>
<evidence type="ECO:0000256" key="1">
    <source>
        <dbReference type="SAM" id="SignalP"/>
    </source>
</evidence>
<reference evidence="3" key="1">
    <citation type="journal article" date="2019" name="Int. J. Syst. Evol. Microbiol.">
        <title>The Global Catalogue of Microorganisms (GCM) 10K type strain sequencing project: providing services to taxonomists for standard genome sequencing and annotation.</title>
        <authorList>
            <consortium name="The Broad Institute Genomics Platform"/>
            <consortium name="The Broad Institute Genome Sequencing Center for Infectious Disease"/>
            <person name="Wu L."/>
            <person name="Ma J."/>
        </authorList>
    </citation>
    <scope>NUCLEOTIDE SEQUENCE [LARGE SCALE GENOMIC DNA]</scope>
    <source>
        <strain evidence="3">JCM 17225</strain>
    </source>
</reference>
<accession>A0ABP7ULR7</accession>
<evidence type="ECO:0000313" key="2">
    <source>
        <dbReference type="EMBL" id="GAA4046808.1"/>
    </source>
</evidence>
<dbReference type="SUPFAM" id="SSF49464">
    <property type="entry name" value="Carboxypeptidase regulatory domain-like"/>
    <property type="match status" value="1"/>
</dbReference>
<protein>
    <recommendedName>
        <fullName evidence="4">Carboxypeptidase-like regulatory domain-containing protein</fullName>
    </recommendedName>
</protein>
<organism evidence="2 3">
    <name type="scientific">Hymenobacter glaciei</name>
    <dbReference type="NCBI Taxonomy" id="877209"/>
    <lineage>
        <taxon>Bacteria</taxon>
        <taxon>Pseudomonadati</taxon>
        <taxon>Bacteroidota</taxon>
        <taxon>Cytophagia</taxon>
        <taxon>Cytophagales</taxon>
        <taxon>Hymenobacteraceae</taxon>
        <taxon>Hymenobacter</taxon>
    </lineage>
</organism>
<evidence type="ECO:0008006" key="4">
    <source>
        <dbReference type="Google" id="ProtNLM"/>
    </source>
</evidence>
<feature type="signal peptide" evidence="1">
    <location>
        <begin position="1"/>
        <end position="18"/>
    </location>
</feature>
<dbReference type="EMBL" id="BAABDK010000029">
    <property type="protein sequence ID" value="GAA4046808.1"/>
    <property type="molecule type" value="Genomic_DNA"/>
</dbReference>
<dbReference type="Gene3D" id="2.60.40.1120">
    <property type="entry name" value="Carboxypeptidase-like, regulatory domain"/>
    <property type="match status" value="1"/>
</dbReference>
<dbReference type="InterPro" id="IPR008969">
    <property type="entry name" value="CarboxyPept-like_regulatory"/>
</dbReference>
<keyword evidence="3" id="KW-1185">Reference proteome</keyword>
<feature type="chain" id="PRO_5045159754" description="Carboxypeptidase-like regulatory domain-containing protein" evidence="1">
    <location>
        <begin position="19"/>
        <end position="397"/>
    </location>
</feature>
<sequence>MKTALLAGLLLATTLPLAAQQRLTGKILDAATGQPVPYASVSVLNSTAGTTSNAEGEFELRGIVLPAKLLVSELGHQRDTVAVAAAATAPLLVRLQPTSVLLPEVQVGSYLGDLIAQAYRQMRRTNAQNTYGQAFYRQVTRIAGDATEVQEMVWNTATNSAGMDGSAFITGRFAKKKARISFNNFSNLTKSVGFNMKDDSLTQRGIVGLNTARCYKLSLIGVTQNGRQHLVEIGFESKPGLAPLTAKGTLVIDETTRQVLHMRFESPDLIAIKINSVVDKLKEQQVICEMDFQPAPNAALLSYIKVDYQAALVSPLERNVAIRASSFTYFYNGRPTPDASATYASPKGGEVDLAAIKKTTYDPAFWQNNPVVKRTPLEEQVMKSFEQKGAFGTMLTP</sequence>
<proteinExistence type="predicted"/>